<dbReference type="SUPFAM" id="SSF57850">
    <property type="entry name" value="RING/U-box"/>
    <property type="match status" value="1"/>
</dbReference>
<dbReference type="Pfam" id="PF13923">
    <property type="entry name" value="zf-C3HC4_2"/>
    <property type="match status" value="1"/>
</dbReference>
<dbReference type="InterPro" id="IPR001841">
    <property type="entry name" value="Znf_RING"/>
</dbReference>
<organism evidence="6 7">
    <name type="scientific">Salvator merianae</name>
    <name type="common">Argentine black and white tegu</name>
    <name type="synonym">Tupinambis merianae</name>
    <dbReference type="NCBI Taxonomy" id="96440"/>
    <lineage>
        <taxon>Eukaryota</taxon>
        <taxon>Metazoa</taxon>
        <taxon>Chordata</taxon>
        <taxon>Craniata</taxon>
        <taxon>Vertebrata</taxon>
        <taxon>Euteleostomi</taxon>
        <taxon>Lepidosauria</taxon>
        <taxon>Squamata</taxon>
        <taxon>Bifurcata</taxon>
        <taxon>Unidentata</taxon>
        <taxon>Episquamata</taxon>
        <taxon>Laterata</taxon>
        <taxon>Teiioidea</taxon>
        <taxon>Teiidae</taxon>
        <taxon>Salvator</taxon>
    </lineage>
</organism>
<dbReference type="OMA" id="CFINPES"/>
<evidence type="ECO:0000259" key="5">
    <source>
        <dbReference type="PROSITE" id="PS50089"/>
    </source>
</evidence>
<keyword evidence="7" id="KW-1185">Reference proteome</keyword>
<evidence type="ECO:0000256" key="1">
    <source>
        <dbReference type="ARBA" id="ARBA00022723"/>
    </source>
</evidence>
<dbReference type="AlphaFoldDB" id="A0A8D0DQ14"/>
<feature type="domain" description="RING-type" evidence="5">
    <location>
        <begin position="19"/>
        <end position="55"/>
    </location>
</feature>
<keyword evidence="3" id="KW-0862">Zinc</keyword>
<evidence type="ECO:0000256" key="2">
    <source>
        <dbReference type="ARBA" id="ARBA00022771"/>
    </source>
</evidence>
<dbReference type="PROSITE" id="PS00518">
    <property type="entry name" value="ZF_RING_1"/>
    <property type="match status" value="1"/>
</dbReference>
<dbReference type="GeneTree" id="ENSGT00940000173141"/>
<proteinExistence type="predicted"/>
<dbReference type="InterPro" id="IPR017907">
    <property type="entry name" value="Znf_RING_CS"/>
</dbReference>
<evidence type="ECO:0000256" key="4">
    <source>
        <dbReference type="PROSITE-ProRule" id="PRU00175"/>
    </source>
</evidence>
<evidence type="ECO:0000256" key="3">
    <source>
        <dbReference type="ARBA" id="ARBA00022833"/>
    </source>
</evidence>
<protein>
    <recommendedName>
        <fullName evidence="5">RING-type domain-containing protein</fullName>
    </recommendedName>
</protein>
<reference evidence="6" key="1">
    <citation type="submission" date="2025-08" db="UniProtKB">
        <authorList>
            <consortium name="Ensembl"/>
        </authorList>
    </citation>
    <scope>IDENTIFICATION</scope>
</reference>
<accession>A0A8D0DQ14</accession>
<dbReference type="GO" id="GO:0008270">
    <property type="term" value="F:zinc ion binding"/>
    <property type="evidence" value="ECO:0007669"/>
    <property type="project" value="UniProtKB-KW"/>
</dbReference>
<keyword evidence="1" id="KW-0479">Metal-binding</keyword>
<dbReference type="Ensembl" id="ENSSMRT00000023792.1">
    <property type="protein sequence ID" value="ENSSMRP00000020306.1"/>
    <property type="gene ID" value="ENSSMRG00000015795.1"/>
</dbReference>
<dbReference type="InterPro" id="IPR013083">
    <property type="entry name" value="Znf_RING/FYVE/PHD"/>
</dbReference>
<dbReference type="Proteomes" id="UP000694421">
    <property type="component" value="Unplaced"/>
</dbReference>
<evidence type="ECO:0000313" key="7">
    <source>
        <dbReference type="Proteomes" id="UP000694421"/>
    </source>
</evidence>
<sequence length="98" mass="11107">MGLLDADRSAEPLEPSLQCQPCGQMLDEPLSTPCGHVFCANCLLPWAARRRHCPLRCQLISRQEVRRVLPLRSLVSRLEMKISHLVRIASFSLSLKKK</sequence>
<reference evidence="6" key="2">
    <citation type="submission" date="2025-09" db="UniProtKB">
        <authorList>
            <consortium name="Ensembl"/>
        </authorList>
    </citation>
    <scope>IDENTIFICATION</scope>
</reference>
<dbReference type="Gene3D" id="3.30.40.10">
    <property type="entry name" value="Zinc/RING finger domain, C3HC4 (zinc finger)"/>
    <property type="match status" value="1"/>
</dbReference>
<dbReference type="PROSITE" id="PS50089">
    <property type="entry name" value="ZF_RING_2"/>
    <property type="match status" value="1"/>
</dbReference>
<name>A0A8D0DQ14_SALMN</name>
<evidence type="ECO:0000313" key="6">
    <source>
        <dbReference type="Ensembl" id="ENSSMRP00000020306.1"/>
    </source>
</evidence>
<keyword evidence="2 4" id="KW-0863">Zinc-finger</keyword>